<dbReference type="Proteomes" id="UP000484547">
    <property type="component" value="Unassembled WGS sequence"/>
</dbReference>
<reference evidence="4 5" key="1">
    <citation type="journal article" date="2019" name="Nat. Med.">
        <title>A library of human gut bacterial isolates paired with longitudinal multiomics data enables mechanistic microbiome research.</title>
        <authorList>
            <person name="Poyet M."/>
            <person name="Groussin M."/>
            <person name="Gibbons S.M."/>
            <person name="Avila-Pacheco J."/>
            <person name="Jiang X."/>
            <person name="Kearney S.M."/>
            <person name="Perrotta A.R."/>
            <person name="Berdy B."/>
            <person name="Zhao S."/>
            <person name="Lieberman T.D."/>
            <person name="Swanson P.K."/>
            <person name="Smith M."/>
            <person name="Roesemann S."/>
            <person name="Alexander J.E."/>
            <person name="Rich S.A."/>
            <person name="Livny J."/>
            <person name="Vlamakis H."/>
            <person name="Clish C."/>
            <person name="Bullock K."/>
            <person name="Deik A."/>
            <person name="Scott J."/>
            <person name="Pierce K.A."/>
            <person name="Xavier R.J."/>
            <person name="Alm E.J."/>
        </authorList>
    </citation>
    <scope>NUCLEOTIDE SEQUENCE [LARGE SCALE GENOMIC DNA]</scope>
    <source>
        <strain evidence="2 5">BIOML-A13</strain>
        <strain evidence="3 4">BIOML-A3</strain>
    </source>
</reference>
<dbReference type="RefSeq" id="WP_155163804.1">
    <property type="nucleotide sequence ID" value="NZ_WNBG01000002.1"/>
</dbReference>
<dbReference type="InterPro" id="IPR052512">
    <property type="entry name" value="4CMD/NDH-1_regulator"/>
</dbReference>
<sequence length="284" mass="30930">MKNFISMFLMTSLLLGGMTFTIGKMSVCAASKNRIETAQQKQSQLFGSAKNKLAATDPDFAQTMDNFIYGDVYSRGKLTDKQRELLAITALTSSQTLDSLPAQVQAALKAGATPVEIKETLYQCAPYVGFPKTVSALEITNKVFKKQGIKMPLANQSTVTEATRFDDGFKVQGEIFGAEHIAAMHKNSPANQKHIANYLSEFCFGDTYTRNGLDLQMRELITLCAISTIGGAEPQVKAHVQANLNVGNDKELMLDAVTQCLPYIGFPRTLNAIACINQIIPANA</sequence>
<dbReference type="InterPro" id="IPR003779">
    <property type="entry name" value="CMD-like"/>
</dbReference>
<comment type="caution">
    <text evidence="2">The sequence shown here is derived from an EMBL/GenBank/DDBJ whole genome shotgun (WGS) entry which is preliminary data.</text>
</comment>
<dbReference type="Gene3D" id="1.20.1290.10">
    <property type="entry name" value="AhpD-like"/>
    <property type="match status" value="1"/>
</dbReference>
<accession>A0A7X2XFJ2</accession>
<evidence type="ECO:0000313" key="2">
    <source>
        <dbReference type="EMBL" id="MTT75627.1"/>
    </source>
</evidence>
<evidence type="ECO:0000313" key="5">
    <source>
        <dbReference type="Proteomes" id="UP000484547"/>
    </source>
</evidence>
<feature type="domain" description="Carboxymuconolactone decarboxylase-like" evidence="1">
    <location>
        <begin position="58"/>
        <end position="141"/>
    </location>
</feature>
<evidence type="ECO:0000259" key="1">
    <source>
        <dbReference type="Pfam" id="PF02627"/>
    </source>
</evidence>
<dbReference type="InterPro" id="IPR029032">
    <property type="entry name" value="AhpD-like"/>
</dbReference>
<gene>
    <name evidence="2" type="ORF">GMD11_05000</name>
    <name evidence="3" type="ORF">GMD18_04645</name>
</gene>
<name>A0A7X2XFJ2_9FIRM</name>
<feature type="domain" description="Carboxymuconolactone decarboxylase-like" evidence="1">
    <location>
        <begin position="196"/>
        <end position="276"/>
    </location>
</feature>
<dbReference type="SUPFAM" id="SSF69118">
    <property type="entry name" value="AhpD-like"/>
    <property type="match status" value="1"/>
</dbReference>
<dbReference type="Pfam" id="PF02627">
    <property type="entry name" value="CMD"/>
    <property type="match status" value="2"/>
</dbReference>
<dbReference type="PANTHER" id="PTHR33570:SF2">
    <property type="entry name" value="CARBOXYMUCONOLACTONE DECARBOXYLASE-LIKE DOMAIN-CONTAINING PROTEIN"/>
    <property type="match status" value="1"/>
</dbReference>
<dbReference type="AlphaFoldDB" id="A0A7X2XFJ2"/>
<dbReference type="OrthoDB" id="9802489at2"/>
<protein>
    <submittedName>
        <fullName evidence="2">4-carboxymuconolactone decarboxylase</fullName>
    </submittedName>
</protein>
<dbReference type="EMBL" id="WNBM01000002">
    <property type="protein sequence ID" value="MTT75627.1"/>
    <property type="molecule type" value="Genomic_DNA"/>
</dbReference>
<dbReference type="EMBL" id="WNBW01000002">
    <property type="protein sequence ID" value="MTU03689.1"/>
    <property type="molecule type" value="Genomic_DNA"/>
</dbReference>
<dbReference type="GO" id="GO:0051920">
    <property type="term" value="F:peroxiredoxin activity"/>
    <property type="evidence" value="ECO:0007669"/>
    <property type="project" value="InterPro"/>
</dbReference>
<proteinExistence type="predicted"/>
<organism evidence="2 5">
    <name type="scientific">Phascolarctobacterium faecium</name>
    <dbReference type="NCBI Taxonomy" id="33025"/>
    <lineage>
        <taxon>Bacteria</taxon>
        <taxon>Bacillati</taxon>
        <taxon>Bacillota</taxon>
        <taxon>Negativicutes</taxon>
        <taxon>Acidaminococcales</taxon>
        <taxon>Acidaminococcaceae</taxon>
        <taxon>Phascolarctobacterium</taxon>
    </lineage>
</organism>
<dbReference type="PANTHER" id="PTHR33570">
    <property type="entry name" value="4-CARBOXYMUCONOLACTONE DECARBOXYLASE FAMILY PROTEIN"/>
    <property type="match status" value="1"/>
</dbReference>
<dbReference type="Proteomes" id="UP000443070">
    <property type="component" value="Unassembled WGS sequence"/>
</dbReference>
<keyword evidence="4" id="KW-1185">Reference proteome</keyword>
<evidence type="ECO:0000313" key="4">
    <source>
        <dbReference type="Proteomes" id="UP000443070"/>
    </source>
</evidence>
<evidence type="ECO:0000313" key="3">
    <source>
        <dbReference type="EMBL" id="MTU03689.1"/>
    </source>
</evidence>